<accession>W4Q3B2</accession>
<reference evidence="1" key="1">
    <citation type="journal article" date="2014" name="Genome Announc.">
        <title>Draft Genome Sequences of Three Alkaliphilic Bacillus Strains, Bacillus wakoensis JCM 9140T, Bacillus akibai JCM 9157T, and Bacillus hemicellulosilyticus JCM 9152T.</title>
        <authorList>
            <person name="Yuki M."/>
            <person name="Oshima K."/>
            <person name="Suda W."/>
            <person name="Oshida Y."/>
            <person name="Kitamura K."/>
            <person name="Iida T."/>
            <person name="Hattori M."/>
            <person name="Ohkuma M."/>
        </authorList>
    </citation>
    <scope>NUCLEOTIDE SEQUENCE [LARGE SCALE GENOMIC DNA]</scope>
    <source>
        <strain evidence="1">JCM 9140</strain>
    </source>
</reference>
<proteinExistence type="predicted"/>
<dbReference type="RefSeq" id="WP_034744897.1">
    <property type="nucleotide sequence ID" value="NZ_BAUT01000015.1"/>
</dbReference>
<dbReference type="OrthoDB" id="2736244at2"/>
<comment type="caution">
    <text evidence="1">The sequence shown here is derived from an EMBL/GenBank/DDBJ whole genome shotgun (WGS) entry which is preliminary data.</text>
</comment>
<keyword evidence="2" id="KW-1185">Reference proteome</keyword>
<gene>
    <name evidence="1" type="ORF">JCM9140_1890</name>
</gene>
<evidence type="ECO:0000313" key="1">
    <source>
        <dbReference type="EMBL" id="GAE25869.1"/>
    </source>
</evidence>
<evidence type="ECO:0000313" key="2">
    <source>
        <dbReference type="Proteomes" id="UP000018890"/>
    </source>
</evidence>
<dbReference type="Proteomes" id="UP000018890">
    <property type="component" value="Unassembled WGS sequence"/>
</dbReference>
<organism evidence="1 2">
    <name type="scientific">Halalkalibacter wakoensis JCM 9140</name>
    <dbReference type="NCBI Taxonomy" id="1236970"/>
    <lineage>
        <taxon>Bacteria</taxon>
        <taxon>Bacillati</taxon>
        <taxon>Bacillota</taxon>
        <taxon>Bacilli</taxon>
        <taxon>Bacillales</taxon>
        <taxon>Bacillaceae</taxon>
        <taxon>Halalkalibacter</taxon>
    </lineage>
</organism>
<sequence length="71" mass="8627">MIHHFQWKEIQKNVVRSEWAFSFYYGGSYYTGIYHKDGSIDWGTMDVDVKTKEKLEPLVHDLMLYHVYEKH</sequence>
<dbReference type="EMBL" id="BAUT01000015">
    <property type="protein sequence ID" value="GAE25869.1"/>
    <property type="molecule type" value="Genomic_DNA"/>
</dbReference>
<dbReference type="STRING" id="1236970.JCM9140_1890"/>
<dbReference type="AlphaFoldDB" id="W4Q3B2"/>
<protein>
    <submittedName>
        <fullName evidence="1">Uncharacterized protein</fullName>
    </submittedName>
</protein>
<dbReference type="PIRSF" id="PIRSF037692">
    <property type="entry name" value="UCP037692"/>
    <property type="match status" value="1"/>
</dbReference>
<name>W4Q3B2_9BACI</name>
<dbReference type="Pfam" id="PF17277">
    <property type="entry name" value="DUF5342"/>
    <property type="match status" value="1"/>
</dbReference>
<dbReference type="InterPro" id="IPR017263">
    <property type="entry name" value="UCP037692"/>
</dbReference>